<dbReference type="InterPro" id="IPR008753">
    <property type="entry name" value="Peptidase_M13_N"/>
</dbReference>
<dbReference type="PANTHER" id="PTHR11733">
    <property type="entry name" value="ZINC METALLOPROTEASE FAMILY M13 NEPRILYSIN-RELATED"/>
    <property type="match status" value="1"/>
</dbReference>
<dbReference type="Pfam" id="PF01431">
    <property type="entry name" value="Peptidase_M13"/>
    <property type="match status" value="1"/>
</dbReference>
<dbReference type="SUPFAM" id="SSF55486">
    <property type="entry name" value="Metalloproteases ('zincins'), catalytic domain"/>
    <property type="match status" value="1"/>
</dbReference>
<dbReference type="AlphaFoldDB" id="A0AA38IA75"/>
<evidence type="ECO:0000256" key="6">
    <source>
        <dbReference type="ARBA" id="ARBA00022801"/>
    </source>
</evidence>
<evidence type="ECO:0000259" key="11">
    <source>
        <dbReference type="Pfam" id="PF05649"/>
    </source>
</evidence>
<dbReference type="PANTHER" id="PTHR11733:SF224">
    <property type="entry name" value="NEPRILYSIN-2"/>
    <property type="match status" value="1"/>
</dbReference>
<evidence type="ECO:0000313" key="12">
    <source>
        <dbReference type="EMBL" id="KAJ3653923.1"/>
    </source>
</evidence>
<feature type="domain" description="Peptidase M13 C-terminal" evidence="10">
    <location>
        <begin position="523"/>
        <end position="724"/>
    </location>
</feature>
<evidence type="ECO:0000259" key="10">
    <source>
        <dbReference type="Pfam" id="PF01431"/>
    </source>
</evidence>
<comment type="subcellular location">
    <subcellularLocation>
        <location evidence="2">Cell membrane</location>
        <topology evidence="2">Single-pass type II membrane protein</topology>
    </subcellularLocation>
</comment>
<dbReference type="EMBL" id="JALNTZ010000004">
    <property type="protein sequence ID" value="KAJ3653923.1"/>
    <property type="molecule type" value="Genomic_DNA"/>
</dbReference>
<evidence type="ECO:0000256" key="3">
    <source>
        <dbReference type="ARBA" id="ARBA00007357"/>
    </source>
</evidence>
<keyword evidence="13" id="KW-1185">Reference proteome</keyword>
<evidence type="ECO:0000313" key="13">
    <source>
        <dbReference type="Proteomes" id="UP001168821"/>
    </source>
</evidence>
<dbReference type="Gene3D" id="1.10.1380.10">
    <property type="entry name" value="Neutral endopeptidase , domain2"/>
    <property type="match status" value="1"/>
</dbReference>
<dbReference type="GO" id="GO:0005886">
    <property type="term" value="C:plasma membrane"/>
    <property type="evidence" value="ECO:0007669"/>
    <property type="project" value="UniProtKB-SubCell"/>
</dbReference>
<name>A0AA38IA75_9CUCU</name>
<accession>A0AA38IA75</accession>
<dbReference type="PRINTS" id="PR00786">
    <property type="entry name" value="NEPRILYSIN"/>
</dbReference>
<evidence type="ECO:0000256" key="1">
    <source>
        <dbReference type="ARBA" id="ARBA00001947"/>
    </source>
</evidence>
<evidence type="ECO:0000256" key="7">
    <source>
        <dbReference type="ARBA" id="ARBA00022833"/>
    </source>
</evidence>
<dbReference type="Proteomes" id="UP001168821">
    <property type="component" value="Unassembled WGS sequence"/>
</dbReference>
<organism evidence="12 13">
    <name type="scientific">Zophobas morio</name>
    <dbReference type="NCBI Taxonomy" id="2755281"/>
    <lineage>
        <taxon>Eukaryota</taxon>
        <taxon>Metazoa</taxon>
        <taxon>Ecdysozoa</taxon>
        <taxon>Arthropoda</taxon>
        <taxon>Hexapoda</taxon>
        <taxon>Insecta</taxon>
        <taxon>Pterygota</taxon>
        <taxon>Neoptera</taxon>
        <taxon>Endopterygota</taxon>
        <taxon>Coleoptera</taxon>
        <taxon>Polyphaga</taxon>
        <taxon>Cucujiformia</taxon>
        <taxon>Tenebrionidae</taxon>
        <taxon>Zophobas</taxon>
    </lineage>
</organism>
<keyword evidence="4" id="KW-0645">Protease</keyword>
<dbReference type="InterPro" id="IPR042089">
    <property type="entry name" value="Peptidase_M13_dom_2"/>
</dbReference>
<dbReference type="CDD" id="cd08662">
    <property type="entry name" value="M13"/>
    <property type="match status" value="1"/>
</dbReference>
<sequence>MRRHAVSHKRYALYLVSSVTKNFSKLFSLKEWLKVILCLVVLGLVCAGLSRSFKSYSATGYTNSAAILRTIDTSVNPCDDFYKFVCGNFAKSNNQPVAKRFSKIHEKARLQLRNLVKEPPHPDDGKPSKLLKIVYQSCMNPDVEETSLLFIKRLFAKLGGWPLIEPTWSEEKFDWVQLWKNFRTVGWTFDIFFSMQVYSDRSNHSERMLTITQPDLINYEVLAKGVDHSHTQAYLDYMVTIVSLFGAPTTSTNPEISEILDFERNLSNILLPFELTLSPNYNPMTIQELGVTIRTIPWLELIQNFVDPVVMSNSTVINVPWLKFLKNVALLLRSTKKRTLANYMFWCAVQKSILQLPKEFREQTLEFHRVSKNKTSVEVRWRHCIEVLDKLHVAASTVYVRNIFSLKDKETVTTIALDIKKTFYSVVQNSNWMDPETKAYALLKIEKMGFVIGFPDEILDEETIETYFRGLELDSQTNYLEVYLTLTLFEHHKYVESLKQENKKSLRENWVLRANSYKPKGLYDQSTNTVEITAALMQEHYFDASRPEFVNFVTLGEVIGHEITHSLDKESRKYDEEGHLNMRWKPESLLLFKEKAACLIKLYENMTVPEVGLKVNGTNTLNENIADNSGLKVLYETYVKWLEENRFEPELLTFPYTPRQMFWILAASDGCGNNKKNLEEYEDSAVHAPEYFRVLVPLMNSEDFGRDFNCTVGSFMNPENKCEIW</sequence>
<evidence type="ECO:0000256" key="2">
    <source>
        <dbReference type="ARBA" id="ARBA00004401"/>
    </source>
</evidence>
<keyword evidence="9" id="KW-1133">Transmembrane helix</keyword>
<evidence type="ECO:0000256" key="4">
    <source>
        <dbReference type="ARBA" id="ARBA00022670"/>
    </source>
</evidence>
<proteinExistence type="inferred from homology"/>
<comment type="caution">
    <text evidence="12">The sequence shown here is derived from an EMBL/GenBank/DDBJ whole genome shotgun (WGS) entry which is preliminary data.</text>
</comment>
<keyword evidence="7" id="KW-0862">Zinc</keyword>
<dbReference type="Pfam" id="PF05649">
    <property type="entry name" value="Peptidase_M13_N"/>
    <property type="match status" value="1"/>
</dbReference>
<keyword evidence="9" id="KW-0812">Transmembrane</keyword>
<dbReference type="InterPro" id="IPR024079">
    <property type="entry name" value="MetalloPept_cat_dom_sf"/>
</dbReference>
<dbReference type="Gene3D" id="3.40.390.10">
    <property type="entry name" value="Collagenase (Catalytic Domain)"/>
    <property type="match status" value="1"/>
</dbReference>
<evidence type="ECO:0000256" key="8">
    <source>
        <dbReference type="ARBA" id="ARBA00023049"/>
    </source>
</evidence>
<feature type="domain" description="Peptidase M13 N-terminal" evidence="11">
    <location>
        <begin position="77"/>
        <end position="455"/>
    </location>
</feature>
<protein>
    <submittedName>
        <fullName evidence="12">Uncharacterized protein</fullName>
    </submittedName>
</protein>
<keyword evidence="8" id="KW-0482">Metalloprotease</keyword>
<dbReference type="PROSITE" id="PS51885">
    <property type="entry name" value="NEPRILYSIN"/>
    <property type="match status" value="1"/>
</dbReference>
<feature type="transmembrane region" description="Helical" evidence="9">
    <location>
        <begin position="32"/>
        <end position="50"/>
    </location>
</feature>
<comment type="cofactor">
    <cofactor evidence="1">
        <name>Zn(2+)</name>
        <dbReference type="ChEBI" id="CHEBI:29105"/>
    </cofactor>
</comment>
<dbReference type="GO" id="GO:0004222">
    <property type="term" value="F:metalloendopeptidase activity"/>
    <property type="evidence" value="ECO:0007669"/>
    <property type="project" value="InterPro"/>
</dbReference>
<comment type="similarity">
    <text evidence="3">Belongs to the peptidase M13 family.</text>
</comment>
<reference evidence="12" key="1">
    <citation type="journal article" date="2023" name="G3 (Bethesda)">
        <title>Whole genome assemblies of Zophobas morio and Tenebrio molitor.</title>
        <authorList>
            <person name="Kaur S."/>
            <person name="Stinson S.A."/>
            <person name="diCenzo G.C."/>
        </authorList>
    </citation>
    <scope>NUCLEOTIDE SEQUENCE</scope>
    <source>
        <strain evidence="12">QUZm001</strain>
    </source>
</reference>
<keyword evidence="6" id="KW-0378">Hydrolase</keyword>
<evidence type="ECO:0000256" key="9">
    <source>
        <dbReference type="SAM" id="Phobius"/>
    </source>
</evidence>
<dbReference type="InterPro" id="IPR018497">
    <property type="entry name" value="Peptidase_M13_C"/>
</dbReference>
<keyword evidence="9" id="KW-0472">Membrane</keyword>
<dbReference type="GO" id="GO:0016485">
    <property type="term" value="P:protein processing"/>
    <property type="evidence" value="ECO:0007669"/>
    <property type="project" value="TreeGrafter"/>
</dbReference>
<keyword evidence="5" id="KW-0479">Metal-binding</keyword>
<gene>
    <name evidence="12" type="ORF">Zmor_013148</name>
</gene>
<dbReference type="GO" id="GO:0046872">
    <property type="term" value="F:metal ion binding"/>
    <property type="evidence" value="ECO:0007669"/>
    <property type="project" value="UniProtKB-KW"/>
</dbReference>
<dbReference type="InterPro" id="IPR000718">
    <property type="entry name" value="Peptidase_M13"/>
</dbReference>
<evidence type="ECO:0000256" key="5">
    <source>
        <dbReference type="ARBA" id="ARBA00022723"/>
    </source>
</evidence>